<sequence>MSYFCSLDDEVWEVRFHLDGKDNLERSICRADITLCNLLAMIEGEGFGWGDSMYYVREQGTGSSGMAVVESIKDVEEMLSIYEDVKCVTITVIKGKGGLPESFNKRDREEQVHVSDIGDPPIVYSVDVDGSLFESEDSDIQYLPTQQSNNHLKGKQIVQVETGEEYMLTQQSYIPVLPINSEEDDDINERIIDLKRKRQTKSQQKEDYFSEEEELYNDSEQESEDSEFIIEAEARNAGPTSRSRYEEGTSSFPDYVPSSDEGKEEFLSDDDDGFQALNFVLPKGKKSRAKKMKARMWYDEQRLQHEDQLCLKPCFVDYISLGGQFNNCTYHNLEMFICTEIARTE</sequence>
<dbReference type="EnsemblPlants" id="AVESA.00010b.r2.6CG1120180.1">
    <property type="protein sequence ID" value="AVESA.00010b.r2.6CG1120180.1.CDS.1"/>
    <property type="gene ID" value="AVESA.00010b.r2.6CG1120180"/>
</dbReference>
<evidence type="ECO:0000313" key="1">
    <source>
        <dbReference type="EnsemblPlants" id="AVESA.00010b.r2.6CG1120180.1.CDS.1"/>
    </source>
</evidence>
<accession>A0ACD5Z9S8</accession>
<keyword evidence="2" id="KW-1185">Reference proteome</keyword>
<organism evidence="1 2">
    <name type="scientific">Avena sativa</name>
    <name type="common">Oat</name>
    <dbReference type="NCBI Taxonomy" id="4498"/>
    <lineage>
        <taxon>Eukaryota</taxon>
        <taxon>Viridiplantae</taxon>
        <taxon>Streptophyta</taxon>
        <taxon>Embryophyta</taxon>
        <taxon>Tracheophyta</taxon>
        <taxon>Spermatophyta</taxon>
        <taxon>Magnoliopsida</taxon>
        <taxon>Liliopsida</taxon>
        <taxon>Poales</taxon>
        <taxon>Poaceae</taxon>
        <taxon>BOP clade</taxon>
        <taxon>Pooideae</taxon>
        <taxon>Poodae</taxon>
        <taxon>Poeae</taxon>
        <taxon>Poeae Chloroplast Group 1 (Aveneae type)</taxon>
        <taxon>Aveninae</taxon>
        <taxon>Avena</taxon>
    </lineage>
</organism>
<name>A0ACD5Z9S8_AVESA</name>
<dbReference type="Proteomes" id="UP001732700">
    <property type="component" value="Chromosome 6C"/>
</dbReference>
<evidence type="ECO:0000313" key="2">
    <source>
        <dbReference type="Proteomes" id="UP001732700"/>
    </source>
</evidence>
<proteinExistence type="predicted"/>
<reference evidence="1" key="1">
    <citation type="submission" date="2021-05" db="EMBL/GenBank/DDBJ databases">
        <authorList>
            <person name="Scholz U."/>
            <person name="Mascher M."/>
            <person name="Fiebig A."/>
        </authorList>
    </citation>
    <scope>NUCLEOTIDE SEQUENCE [LARGE SCALE GENOMIC DNA]</scope>
</reference>
<protein>
    <submittedName>
        <fullName evidence="1">Uncharacterized protein</fullName>
    </submittedName>
</protein>
<reference evidence="1" key="2">
    <citation type="submission" date="2025-09" db="UniProtKB">
        <authorList>
            <consortium name="EnsemblPlants"/>
        </authorList>
    </citation>
    <scope>IDENTIFICATION</scope>
</reference>